<dbReference type="RefSeq" id="WP_345011566.1">
    <property type="nucleotide sequence ID" value="NZ_BAABFC010000010.1"/>
</dbReference>
<accession>A0ABP8Q578</accession>
<dbReference type="InterPro" id="IPR015943">
    <property type="entry name" value="WD40/YVTN_repeat-like_dom_sf"/>
</dbReference>
<comment type="function">
    <text evidence="4">Part of the outer membrane protein assembly complex, which is involved in assembly and insertion of beta-barrel proteins into the outer membrane.</text>
</comment>
<dbReference type="HAMAP" id="MF_00923">
    <property type="entry name" value="OM_assembly_BamB"/>
    <property type="match status" value="1"/>
</dbReference>
<keyword evidence="3 4" id="KW-0998">Cell outer membrane</keyword>
<dbReference type="InterPro" id="IPR018391">
    <property type="entry name" value="PQQ_b-propeller_rpt"/>
</dbReference>
<sequence length="398" mass="43292" precursor="true">MPSRKPKSLSRWSLPLLVTLTLSGCSLFGGEEDVVVMDPVPQAQTQFAAKTLWKRSVGDGVGNYYSQLAPVIADERLFAAARDGQVVALDKQDGQVLWKQDLSDLPVNDNRRSPRLSGGLTASYEHLFVGSENGVLYCLSQETGELVWQTEVAGEILAAPAVDDGKVVVNTSAGRLFALDAEDGHLLWTASDDLPKLTLRGVSRPVITSGGVLYGRADGRLNVLLLENGQLAHLAKVANPSGSTELDRMVDVDAAPLVLGNELFAIAYNGELVAQKLISGDELWKRRYASYQDLAFGLIDLVLTDSKGHVYSVDRSNGRERWANNQLSYRNVTAPVVFGDYVLVGDGEGYLYWLSDTDGQIVAMQQYDSDGLYVPPLVDGDTLYLQTRSGDLVALQRP</sequence>
<organism evidence="6 7">
    <name type="scientific">Pseudaeromonas paramecii</name>
    <dbReference type="NCBI Taxonomy" id="2138166"/>
    <lineage>
        <taxon>Bacteria</taxon>
        <taxon>Pseudomonadati</taxon>
        <taxon>Pseudomonadota</taxon>
        <taxon>Gammaproteobacteria</taxon>
        <taxon>Aeromonadales</taxon>
        <taxon>Aeromonadaceae</taxon>
        <taxon>Pseudaeromonas</taxon>
    </lineage>
</organism>
<reference evidence="7" key="1">
    <citation type="journal article" date="2019" name="Int. J. Syst. Evol. Microbiol.">
        <title>The Global Catalogue of Microorganisms (GCM) 10K type strain sequencing project: providing services to taxonomists for standard genome sequencing and annotation.</title>
        <authorList>
            <consortium name="The Broad Institute Genomics Platform"/>
            <consortium name="The Broad Institute Genome Sequencing Center for Infectious Disease"/>
            <person name="Wu L."/>
            <person name="Ma J."/>
        </authorList>
    </citation>
    <scope>NUCLEOTIDE SEQUENCE [LARGE SCALE GENOMIC DNA]</scope>
    <source>
        <strain evidence="7">JCM 32226</strain>
    </source>
</reference>
<comment type="subcellular location">
    <subcellularLocation>
        <location evidence="4">Cell outer membrane</location>
    </subcellularLocation>
</comment>
<dbReference type="NCBIfam" id="TIGR03300">
    <property type="entry name" value="assembly_YfgL"/>
    <property type="match status" value="1"/>
</dbReference>
<dbReference type="InterPro" id="IPR011047">
    <property type="entry name" value="Quinoprotein_ADH-like_sf"/>
</dbReference>
<dbReference type="SUPFAM" id="SSF50998">
    <property type="entry name" value="Quinoprotein alcohol dehydrogenase-like"/>
    <property type="match status" value="1"/>
</dbReference>
<keyword evidence="2 4" id="KW-0472">Membrane</keyword>
<dbReference type="Pfam" id="PF13360">
    <property type="entry name" value="PQQ_2"/>
    <property type="match status" value="2"/>
</dbReference>
<dbReference type="SMART" id="SM00564">
    <property type="entry name" value="PQQ"/>
    <property type="match status" value="7"/>
</dbReference>
<evidence type="ECO:0000313" key="7">
    <source>
        <dbReference type="Proteomes" id="UP001501321"/>
    </source>
</evidence>
<dbReference type="EMBL" id="BAABFC010000010">
    <property type="protein sequence ID" value="GAA4497727.1"/>
    <property type="molecule type" value="Genomic_DNA"/>
</dbReference>
<dbReference type="InterPro" id="IPR002372">
    <property type="entry name" value="PQQ_rpt_dom"/>
</dbReference>
<keyword evidence="7" id="KW-1185">Reference proteome</keyword>
<evidence type="ECO:0000313" key="6">
    <source>
        <dbReference type="EMBL" id="GAA4497727.1"/>
    </source>
</evidence>
<feature type="domain" description="Pyrrolo-quinoline quinone repeat" evidence="5">
    <location>
        <begin position="50"/>
        <end position="106"/>
    </location>
</feature>
<dbReference type="InterPro" id="IPR017687">
    <property type="entry name" value="BamB"/>
</dbReference>
<dbReference type="NCBIfam" id="NF008351">
    <property type="entry name" value="PRK11138.1"/>
    <property type="match status" value="1"/>
</dbReference>
<proteinExistence type="inferred from homology"/>
<evidence type="ECO:0000256" key="2">
    <source>
        <dbReference type="ARBA" id="ARBA00023136"/>
    </source>
</evidence>
<keyword evidence="1 4" id="KW-0732">Signal</keyword>
<evidence type="ECO:0000256" key="4">
    <source>
        <dbReference type="HAMAP-Rule" id="MF_00923"/>
    </source>
</evidence>
<dbReference type="PANTHER" id="PTHR34512">
    <property type="entry name" value="CELL SURFACE PROTEIN"/>
    <property type="match status" value="1"/>
</dbReference>
<dbReference type="Gene3D" id="2.130.10.10">
    <property type="entry name" value="YVTN repeat-like/Quinoprotein amine dehydrogenase"/>
    <property type="match status" value="1"/>
</dbReference>
<name>A0ABP8Q578_9GAMM</name>
<comment type="subunit">
    <text evidence="4">Part of the Bam complex.</text>
</comment>
<protein>
    <recommendedName>
        <fullName evidence="4">Outer membrane protein assembly factor BamB</fullName>
    </recommendedName>
</protein>
<comment type="caution">
    <text evidence="6">The sequence shown here is derived from an EMBL/GenBank/DDBJ whole genome shotgun (WGS) entry which is preliminary data.</text>
</comment>
<feature type="domain" description="Pyrrolo-quinoline quinone repeat" evidence="5">
    <location>
        <begin position="114"/>
        <end position="324"/>
    </location>
</feature>
<feature type="signal peptide" evidence="4">
    <location>
        <begin position="1"/>
        <end position="29"/>
    </location>
</feature>
<dbReference type="PANTHER" id="PTHR34512:SF30">
    <property type="entry name" value="OUTER MEMBRANE PROTEIN ASSEMBLY FACTOR BAMB"/>
    <property type="match status" value="1"/>
</dbReference>
<feature type="chain" id="PRO_5044913522" description="Outer membrane protein assembly factor BamB" evidence="4">
    <location>
        <begin position="30"/>
        <end position="398"/>
    </location>
</feature>
<gene>
    <name evidence="4 6" type="primary">bamB</name>
    <name evidence="6" type="ORF">GCM10023095_14720</name>
</gene>
<evidence type="ECO:0000256" key="3">
    <source>
        <dbReference type="ARBA" id="ARBA00023237"/>
    </source>
</evidence>
<comment type="similarity">
    <text evidence="4">Belongs to the BamB family.</text>
</comment>
<evidence type="ECO:0000259" key="5">
    <source>
        <dbReference type="Pfam" id="PF13360"/>
    </source>
</evidence>
<evidence type="ECO:0000256" key="1">
    <source>
        <dbReference type="ARBA" id="ARBA00022729"/>
    </source>
</evidence>
<dbReference type="Proteomes" id="UP001501321">
    <property type="component" value="Unassembled WGS sequence"/>
</dbReference>